<dbReference type="AlphaFoldDB" id="A0AA39F225"/>
<dbReference type="EMBL" id="JAQQBR010001835">
    <property type="protein sequence ID" value="KAK0161493.1"/>
    <property type="molecule type" value="Genomic_DNA"/>
</dbReference>
<protein>
    <submittedName>
        <fullName evidence="3">Uncharacterized protein</fullName>
    </submittedName>
</protein>
<feature type="region of interest" description="Disordered" evidence="2">
    <location>
        <begin position="141"/>
        <end position="177"/>
    </location>
</feature>
<comment type="caution">
    <text evidence="3">The sequence shown here is derived from an EMBL/GenBank/DDBJ whole genome shotgun (WGS) entry which is preliminary data.</text>
</comment>
<sequence>MSKSAETFAKDFVETAMINAVDFSVTKMKQDHDGNNDMKKEINISSEILQQLSPQNAKQTNVDINQILKQVAQLAENINEDLKNVQIGDYVVSMNASPLEIQVKQAISSVVVSDNKSSNKICTKGEGDGEHQDAAADDEVNETNIEDSSNPPTSSSPPNPLLEAEQKSTGSLKRKKNLTLGERIRRIFRFNFNRRRNS</sequence>
<reference evidence="3" key="2">
    <citation type="submission" date="2023-03" db="EMBL/GenBank/DDBJ databases">
        <authorList>
            <person name="Inwood S.N."/>
            <person name="Skelly J.G."/>
            <person name="Guhlin J."/>
            <person name="Harrop T.W.R."/>
            <person name="Goldson S.G."/>
            <person name="Dearden P.K."/>
        </authorList>
    </citation>
    <scope>NUCLEOTIDE SEQUENCE</scope>
    <source>
        <strain evidence="3">Lincoln</strain>
        <tissue evidence="3">Whole body</tissue>
    </source>
</reference>
<reference evidence="3" key="1">
    <citation type="journal article" date="2023" name="bioRxiv">
        <title>Scaffold-level genome assemblies of two parasitoid biocontrol wasps reveal the parthenogenesis mechanism and an associated novel virus.</title>
        <authorList>
            <person name="Inwood S."/>
            <person name="Skelly J."/>
            <person name="Guhlin J."/>
            <person name="Harrop T."/>
            <person name="Goldson S."/>
            <person name="Dearden P."/>
        </authorList>
    </citation>
    <scope>NUCLEOTIDE SEQUENCE</scope>
    <source>
        <strain evidence="3">Lincoln</strain>
        <tissue evidence="3">Whole body</tissue>
    </source>
</reference>
<keyword evidence="1" id="KW-0175">Coiled coil</keyword>
<evidence type="ECO:0000313" key="4">
    <source>
        <dbReference type="Proteomes" id="UP001168972"/>
    </source>
</evidence>
<evidence type="ECO:0000256" key="2">
    <source>
        <dbReference type="SAM" id="MobiDB-lite"/>
    </source>
</evidence>
<name>A0AA39F225_MICHY</name>
<feature type="coiled-coil region" evidence="1">
    <location>
        <begin position="57"/>
        <end position="84"/>
    </location>
</feature>
<gene>
    <name evidence="3" type="ORF">PV327_009958</name>
</gene>
<evidence type="ECO:0000313" key="3">
    <source>
        <dbReference type="EMBL" id="KAK0161493.1"/>
    </source>
</evidence>
<keyword evidence="4" id="KW-1185">Reference proteome</keyword>
<evidence type="ECO:0000256" key="1">
    <source>
        <dbReference type="SAM" id="Coils"/>
    </source>
</evidence>
<dbReference type="Proteomes" id="UP001168972">
    <property type="component" value="Unassembled WGS sequence"/>
</dbReference>
<organism evidence="3 4">
    <name type="scientific">Microctonus hyperodae</name>
    <name type="common">Parasitoid wasp</name>
    <dbReference type="NCBI Taxonomy" id="165561"/>
    <lineage>
        <taxon>Eukaryota</taxon>
        <taxon>Metazoa</taxon>
        <taxon>Ecdysozoa</taxon>
        <taxon>Arthropoda</taxon>
        <taxon>Hexapoda</taxon>
        <taxon>Insecta</taxon>
        <taxon>Pterygota</taxon>
        <taxon>Neoptera</taxon>
        <taxon>Endopterygota</taxon>
        <taxon>Hymenoptera</taxon>
        <taxon>Apocrita</taxon>
        <taxon>Ichneumonoidea</taxon>
        <taxon>Braconidae</taxon>
        <taxon>Euphorinae</taxon>
        <taxon>Microctonus</taxon>
    </lineage>
</organism>
<accession>A0AA39F225</accession>
<proteinExistence type="predicted"/>